<proteinExistence type="predicted"/>
<evidence type="ECO:0000313" key="1">
    <source>
        <dbReference type="EMBL" id="MCI61202.1"/>
    </source>
</evidence>
<accession>A0A392TJP8</accession>
<protein>
    <submittedName>
        <fullName evidence="1">Uncharacterized protein</fullName>
    </submittedName>
</protein>
<reference evidence="1 2" key="1">
    <citation type="journal article" date="2018" name="Front. Plant Sci.">
        <title>Red Clover (Trifolium pratense) and Zigzag Clover (T. medium) - A Picture of Genomic Similarities and Differences.</title>
        <authorList>
            <person name="Dluhosova J."/>
            <person name="Istvanek J."/>
            <person name="Nedelnik J."/>
            <person name="Repkova J."/>
        </authorList>
    </citation>
    <scope>NUCLEOTIDE SEQUENCE [LARGE SCALE GENOMIC DNA]</scope>
    <source>
        <strain evidence="2">cv. 10/8</strain>
        <tissue evidence="1">Leaf</tissue>
    </source>
</reference>
<comment type="caution">
    <text evidence="1">The sequence shown here is derived from an EMBL/GenBank/DDBJ whole genome shotgun (WGS) entry which is preliminary data.</text>
</comment>
<evidence type="ECO:0000313" key="2">
    <source>
        <dbReference type="Proteomes" id="UP000265520"/>
    </source>
</evidence>
<name>A0A392TJP8_9FABA</name>
<organism evidence="1 2">
    <name type="scientific">Trifolium medium</name>
    <dbReference type="NCBI Taxonomy" id="97028"/>
    <lineage>
        <taxon>Eukaryota</taxon>
        <taxon>Viridiplantae</taxon>
        <taxon>Streptophyta</taxon>
        <taxon>Embryophyta</taxon>
        <taxon>Tracheophyta</taxon>
        <taxon>Spermatophyta</taxon>
        <taxon>Magnoliopsida</taxon>
        <taxon>eudicotyledons</taxon>
        <taxon>Gunneridae</taxon>
        <taxon>Pentapetalae</taxon>
        <taxon>rosids</taxon>
        <taxon>fabids</taxon>
        <taxon>Fabales</taxon>
        <taxon>Fabaceae</taxon>
        <taxon>Papilionoideae</taxon>
        <taxon>50 kb inversion clade</taxon>
        <taxon>NPAAA clade</taxon>
        <taxon>Hologalegina</taxon>
        <taxon>IRL clade</taxon>
        <taxon>Trifolieae</taxon>
        <taxon>Trifolium</taxon>
    </lineage>
</organism>
<feature type="non-terminal residue" evidence="1">
    <location>
        <position position="1"/>
    </location>
</feature>
<dbReference type="Proteomes" id="UP000265520">
    <property type="component" value="Unassembled WGS sequence"/>
</dbReference>
<dbReference type="EMBL" id="LXQA010595357">
    <property type="protein sequence ID" value="MCI61202.1"/>
    <property type="molecule type" value="Genomic_DNA"/>
</dbReference>
<sequence>VGDVLNFEAELSPRISVGADPAHVVQAEEVHTTMMSEISPPSGCAILE</sequence>
<keyword evidence="2" id="KW-1185">Reference proteome</keyword>
<dbReference type="AlphaFoldDB" id="A0A392TJP8"/>